<dbReference type="Gene3D" id="3.90.320.10">
    <property type="match status" value="1"/>
</dbReference>
<dbReference type="GO" id="GO:0051536">
    <property type="term" value="F:iron-sulfur cluster binding"/>
    <property type="evidence" value="ECO:0007669"/>
    <property type="project" value="UniProtKB-KW"/>
</dbReference>
<comment type="cofactor">
    <cofactor evidence="13">
        <name>iron-sulfur cluster</name>
        <dbReference type="ChEBI" id="CHEBI:30408"/>
    </cofactor>
</comment>
<dbReference type="InterPro" id="IPR013343">
    <property type="entry name" value="CRISPR-assoc_prot_Cas4"/>
</dbReference>
<dbReference type="NCBIfam" id="TIGR00372">
    <property type="entry name" value="cas4"/>
    <property type="match status" value="1"/>
</dbReference>
<evidence type="ECO:0000256" key="1">
    <source>
        <dbReference type="ARBA" id="ARBA00001966"/>
    </source>
</evidence>
<dbReference type="GO" id="GO:0051607">
    <property type="term" value="P:defense response to virus"/>
    <property type="evidence" value="ECO:0007669"/>
    <property type="project" value="UniProtKB-KW"/>
</dbReference>
<proteinExistence type="inferred from homology"/>
<dbReference type="EC" id="3.1.12.1" evidence="3 13"/>
<reference evidence="15 16" key="1">
    <citation type="submission" date="2013-11" db="EMBL/GenBank/DDBJ databases">
        <title>Metagenomic analysis of a methanogenic consortium involved in long chain n-alkane degradation.</title>
        <authorList>
            <person name="Davidova I.A."/>
            <person name="Callaghan A.V."/>
            <person name="Wawrik B."/>
            <person name="Pruitt S."/>
            <person name="Marks C."/>
            <person name="Duncan K.E."/>
            <person name="Suflita J.M."/>
        </authorList>
    </citation>
    <scope>NUCLEOTIDE SEQUENCE [LARGE SCALE GENOMIC DNA]</scope>
    <source>
        <strain evidence="15 16">SPR</strain>
    </source>
</reference>
<comment type="cofactor">
    <cofactor evidence="13">
        <name>Mg(2+)</name>
        <dbReference type="ChEBI" id="CHEBI:18420"/>
    </cofactor>
    <cofactor evidence="13">
        <name>Mn(2+)</name>
        <dbReference type="ChEBI" id="CHEBI:29035"/>
    </cofactor>
    <text evidence="13">Mg(2+) or Mn(2+) required for ssDNA cleavage activity.</text>
</comment>
<evidence type="ECO:0000256" key="4">
    <source>
        <dbReference type="ARBA" id="ARBA00020049"/>
    </source>
</evidence>
<evidence type="ECO:0000313" key="15">
    <source>
        <dbReference type="EMBL" id="KIX11177.1"/>
    </source>
</evidence>
<dbReference type="InterPro" id="IPR051827">
    <property type="entry name" value="Cas4_exonuclease"/>
</dbReference>
<evidence type="ECO:0000256" key="13">
    <source>
        <dbReference type="RuleBase" id="RU365022"/>
    </source>
</evidence>
<keyword evidence="10 13" id="KW-0411">Iron-sulfur</keyword>
<evidence type="ECO:0000256" key="5">
    <source>
        <dbReference type="ARBA" id="ARBA00022722"/>
    </source>
</evidence>
<dbReference type="InterPro" id="IPR011604">
    <property type="entry name" value="PDDEXK-like_dom_sf"/>
</dbReference>
<comment type="function">
    <text evidence="13">CRISPR (clustered regularly interspaced short palindromic repeat) is an adaptive immune system that provides protection against mobile genetic elements (viruses, transposable elements and conjugative plasmids). CRISPR clusters contain sequences complementary to antecedent mobile elements and target invading nucleic acids. CRISPR clusters are transcribed and processed into CRISPR RNA (crRNA).</text>
</comment>
<dbReference type="AlphaFoldDB" id="A0A0D2G898"/>
<evidence type="ECO:0000256" key="10">
    <source>
        <dbReference type="ARBA" id="ARBA00023014"/>
    </source>
</evidence>
<protein>
    <recommendedName>
        <fullName evidence="4 13">CRISPR-associated exonuclease Cas4</fullName>
        <ecNumber evidence="3 13">3.1.12.1</ecNumber>
    </recommendedName>
</protein>
<dbReference type="Pfam" id="PF01930">
    <property type="entry name" value="Cas_Cas4"/>
    <property type="match status" value="1"/>
</dbReference>
<evidence type="ECO:0000256" key="8">
    <source>
        <dbReference type="ARBA" id="ARBA00022839"/>
    </source>
</evidence>
<keyword evidence="6 13" id="KW-0479">Metal-binding</keyword>
<organism evidence="15 16">
    <name type="scientific">Dethiosulfatarculus sandiegensis</name>
    <dbReference type="NCBI Taxonomy" id="1429043"/>
    <lineage>
        <taxon>Bacteria</taxon>
        <taxon>Pseudomonadati</taxon>
        <taxon>Thermodesulfobacteriota</taxon>
        <taxon>Desulfarculia</taxon>
        <taxon>Desulfarculales</taxon>
        <taxon>Desulfarculaceae</taxon>
        <taxon>Dethiosulfatarculus</taxon>
    </lineage>
</organism>
<gene>
    <name evidence="15" type="ORF">X474_26245</name>
</gene>
<keyword evidence="9 13" id="KW-0408">Iron</keyword>
<dbReference type="EMBL" id="AZAC01000067">
    <property type="protein sequence ID" value="KIX11177.1"/>
    <property type="molecule type" value="Genomic_DNA"/>
</dbReference>
<dbReference type="STRING" id="1429043.X474_26245"/>
<evidence type="ECO:0000313" key="16">
    <source>
        <dbReference type="Proteomes" id="UP000032233"/>
    </source>
</evidence>
<evidence type="ECO:0000256" key="2">
    <source>
        <dbReference type="ARBA" id="ARBA00009189"/>
    </source>
</evidence>
<dbReference type="InterPro" id="IPR022765">
    <property type="entry name" value="Dna2/Cas4_DUF83"/>
</dbReference>
<evidence type="ECO:0000256" key="12">
    <source>
        <dbReference type="ARBA" id="ARBA00023211"/>
    </source>
</evidence>
<evidence type="ECO:0000256" key="3">
    <source>
        <dbReference type="ARBA" id="ARBA00012768"/>
    </source>
</evidence>
<dbReference type="PANTHER" id="PTHR36531:SF6">
    <property type="entry name" value="DNA REPLICATION ATP-DEPENDENT HELICASE_NUCLEASE DNA2"/>
    <property type="match status" value="1"/>
</dbReference>
<keyword evidence="16" id="KW-1185">Reference proteome</keyword>
<keyword evidence="12 13" id="KW-0464">Manganese</keyword>
<sequence length="208" mass="23451">MYLEADLLPLSALQHLAFCPRQCGLIHLERQWEENLFTAQGRVMHQKAHEEQTETRGGLRIVRGLPLRSLSLGLSGVADIVEFHNGEPFPVEYKRGRPKAGNCDQVQLCAQAICLEEMLKKSIAGGALFYGQTHRRLDVLFDDPLRQATKDLAQSLHQMMEQGRTPKAQPGPKCKSCSLVKVCLPETSGKEKVETYLKRQITRNMREA</sequence>
<dbReference type="InParanoid" id="A0A0D2G898"/>
<keyword evidence="7 13" id="KW-0378">Hydrolase</keyword>
<dbReference type="PANTHER" id="PTHR36531">
    <property type="entry name" value="CRISPR-ASSOCIATED EXONUCLEASE CAS4"/>
    <property type="match status" value="1"/>
</dbReference>
<name>A0A0D2G898_9BACT</name>
<dbReference type="CDD" id="cd09637">
    <property type="entry name" value="Cas4_I-A_I-B_I-C_I-D_II-B"/>
    <property type="match status" value="1"/>
</dbReference>
<keyword evidence="5 13" id="KW-0540">Nuclease</keyword>
<comment type="cofactor">
    <cofactor evidence="1">
        <name>[4Fe-4S] cluster</name>
        <dbReference type="ChEBI" id="CHEBI:49883"/>
    </cofactor>
</comment>
<feature type="domain" description="DUF83" evidence="14">
    <location>
        <begin position="11"/>
        <end position="184"/>
    </location>
</feature>
<dbReference type="OrthoDB" id="9781776at2"/>
<dbReference type="GO" id="GO:0046872">
    <property type="term" value="F:metal ion binding"/>
    <property type="evidence" value="ECO:0007669"/>
    <property type="project" value="UniProtKB-KW"/>
</dbReference>
<accession>A0A0D2G898</accession>
<dbReference type="GO" id="GO:0004527">
    <property type="term" value="F:exonuclease activity"/>
    <property type="evidence" value="ECO:0007669"/>
    <property type="project" value="UniProtKB-KW"/>
</dbReference>
<evidence type="ECO:0000256" key="11">
    <source>
        <dbReference type="ARBA" id="ARBA00023118"/>
    </source>
</evidence>
<keyword evidence="11 13" id="KW-0051">Antiviral defense</keyword>
<evidence type="ECO:0000256" key="9">
    <source>
        <dbReference type="ARBA" id="ARBA00023004"/>
    </source>
</evidence>
<evidence type="ECO:0000256" key="6">
    <source>
        <dbReference type="ARBA" id="ARBA00022723"/>
    </source>
</evidence>
<dbReference type="PATRIC" id="fig|1429043.3.peg.5559"/>
<comment type="similarity">
    <text evidence="2 13">Belongs to the CRISPR-associated exonuclease Cas4 family.</text>
</comment>
<comment type="caution">
    <text evidence="15">The sequence shown here is derived from an EMBL/GenBank/DDBJ whole genome shotgun (WGS) entry which is preliminary data.</text>
</comment>
<evidence type="ECO:0000259" key="14">
    <source>
        <dbReference type="Pfam" id="PF01930"/>
    </source>
</evidence>
<keyword evidence="8 13" id="KW-0269">Exonuclease</keyword>
<dbReference type="RefSeq" id="WP_044352464.1">
    <property type="nucleotide sequence ID" value="NZ_AZAC01000067.1"/>
</dbReference>
<evidence type="ECO:0000256" key="7">
    <source>
        <dbReference type="ARBA" id="ARBA00022801"/>
    </source>
</evidence>
<dbReference type="Proteomes" id="UP000032233">
    <property type="component" value="Unassembled WGS sequence"/>
</dbReference>